<dbReference type="EMBL" id="JAZDWU010000009">
    <property type="protein sequence ID" value="KAK9992624.1"/>
    <property type="molecule type" value="Genomic_DNA"/>
</dbReference>
<gene>
    <name evidence="1" type="ORF">SO802_027609</name>
</gene>
<reference evidence="1 2" key="1">
    <citation type="submission" date="2024-01" db="EMBL/GenBank/DDBJ databases">
        <title>A telomere-to-telomere, gap-free genome of sweet tea (Lithocarpus litseifolius).</title>
        <authorList>
            <person name="Zhou J."/>
        </authorList>
    </citation>
    <scope>NUCLEOTIDE SEQUENCE [LARGE SCALE GENOMIC DNA]</scope>
    <source>
        <strain evidence="1">Zhou-2022a</strain>
        <tissue evidence="1">Leaf</tissue>
    </source>
</reference>
<protein>
    <submittedName>
        <fullName evidence="1">Uncharacterized protein</fullName>
    </submittedName>
</protein>
<comment type="caution">
    <text evidence="1">The sequence shown here is derived from an EMBL/GenBank/DDBJ whole genome shotgun (WGS) entry which is preliminary data.</text>
</comment>
<sequence>MATAVRLVGFGINFVGVALAVNCYQNHKILNRLDLIIEEEQLIRKRINEINVRTYNLEVLAAKLDANCTQNLKALLAKLGAKEV</sequence>
<accession>A0AAW2C659</accession>
<evidence type="ECO:0000313" key="2">
    <source>
        <dbReference type="Proteomes" id="UP001459277"/>
    </source>
</evidence>
<dbReference type="Proteomes" id="UP001459277">
    <property type="component" value="Unassembled WGS sequence"/>
</dbReference>
<name>A0AAW2C659_9ROSI</name>
<organism evidence="1 2">
    <name type="scientific">Lithocarpus litseifolius</name>
    <dbReference type="NCBI Taxonomy" id="425828"/>
    <lineage>
        <taxon>Eukaryota</taxon>
        <taxon>Viridiplantae</taxon>
        <taxon>Streptophyta</taxon>
        <taxon>Embryophyta</taxon>
        <taxon>Tracheophyta</taxon>
        <taxon>Spermatophyta</taxon>
        <taxon>Magnoliopsida</taxon>
        <taxon>eudicotyledons</taxon>
        <taxon>Gunneridae</taxon>
        <taxon>Pentapetalae</taxon>
        <taxon>rosids</taxon>
        <taxon>fabids</taxon>
        <taxon>Fagales</taxon>
        <taxon>Fagaceae</taxon>
        <taxon>Lithocarpus</taxon>
    </lineage>
</organism>
<evidence type="ECO:0000313" key="1">
    <source>
        <dbReference type="EMBL" id="KAK9992624.1"/>
    </source>
</evidence>
<proteinExistence type="predicted"/>
<keyword evidence="2" id="KW-1185">Reference proteome</keyword>
<dbReference type="AlphaFoldDB" id="A0AAW2C659"/>